<dbReference type="GO" id="GO:0008233">
    <property type="term" value="F:peptidase activity"/>
    <property type="evidence" value="ECO:0007669"/>
    <property type="project" value="UniProtKB-KW"/>
</dbReference>
<organism evidence="3 5">
    <name type="scientific">Cucumis melo var. makuwa</name>
    <name type="common">Oriental melon</name>
    <dbReference type="NCBI Taxonomy" id="1194695"/>
    <lineage>
        <taxon>Eukaryota</taxon>
        <taxon>Viridiplantae</taxon>
        <taxon>Streptophyta</taxon>
        <taxon>Embryophyta</taxon>
        <taxon>Tracheophyta</taxon>
        <taxon>Spermatophyta</taxon>
        <taxon>Magnoliopsida</taxon>
        <taxon>eudicotyledons</taxon>
        <taxon>Gunneridae</taxon>
        <taxon>Pentapetalae</taxon>
        <taxon>rosids</taxon>
        <taxon>fabids</taxon>
        <taxon>Cucurbitales</taxon>
        <taxon>Cucurbitaceae</taxon>
        <taxon>Benincaseae</taxon>
        <taxon>Cucumis</taxon>
    </lineage>
</organism>
<dbReference type="OrthoDB" id="1749844at2759"/>
<keyword evidence="3" id="KW-0645">Protease</keyword>
<dbReference type="InterPro" id="IPR032567">
    <property type="entry name" value="RTL1-rel"/>
</dbReference>
<dbReference type="PANTHER" id="PTHR15503:SF45">
    <property type="entry name" value="RNA-DIRECTED DNA POLYMERASE HOMOLOG"/>
    <property type="match status" value="1"/>
</dbReference>
<dbReference type="Proteomes" id="UP000321393">
    <property type="component" value="Unassembled WGS sequence"/>
</dbReference>
<dbReference type="GO" id="GO:0006508">
    <property type="term" value="P:proteolysis"/>
    <property type="evidence" value="ECO:0007669"/>
    <property type="project" value="UniProtKB-KW"/>
</dbReference>
<dbReference type="Proteomes" id="UP000321947">
    <property type="component" value="Unassembled WGS sequence"/>
</dbReference>
<dbReference type="Pfam" id="PF08284">
    <property type="entry name" value="RVP_2"/>
    <property type="match status" value="1"/>
</dbReference>
<evidence type="ECO:0000313" key="2">
    <source>
        <dbReference type="EMBL" id="KAA0048457.1"/>
    </source>
</evidence>
<dbReference type="EMBL" id="SSTD01002133">
    <property type="protein sequence ID" value="TYK28254.1"/>
    <property type="molecule type" value="Genomic_DNA"/>
</dbReference>
<accession>A0A5D3DXJ3</accession>
<protein>
    <submittedName>
        <fullName evidence="3">Gag-protease polyprotein</fullName>
    </submittedName>
</protein>
<dbReference type="AlphaFoldDB" id="A0A5D3DXJ3"/>
<proteinExistence type="predicted"/>
<feature type="region of interest" description="Disordered" evidence="1">
    <location>
        <begin position="1"/>
        <end position="38"/>
    </location>
</feature>
<dbReference type="PANTHER" id="PTHR15503">
    <property type="entry name" value="LDOC1 RELATED"/>
    <property type="match status" value="1"/>
</dbReference>
<name>A0A5D3DXJ3_CUCMM</name>
<evidence type="ECO:0000313" key="5">
    <source>
        <dbReference type="Proteomes" id="UP000321947"/>
    </source>
</evidence>
<sequence>MANTVLRHLPRKMPPCRGARRGGRGDRGAGRTQPEEQPVVQAANPIAAVTQADLVAMEKSGTSARARPTVSRGQASERLYVLMTRRFSAQFSSWKIEVLLGGRLLRGCWVQEFLNLEQGNMIMEQYDVVFDMLSRFAPNVVREEAARTEKFVRGLRLDLHGFVQAFRPTTHVDALRLTVDMSLHEKANLSKTAGRRSTQGQKRKIELQHTIAPKRNLSSGGLFQQHRQELVAAGKTLRELPACRSCGRSHGGRCLAGSEGRVFATTRQEAEQAGTVVTGMDWLSANHTSIDCSRKEVVFNLHSAASFKFKGAETMVLPKVISAMKASKLLSQDFFPDELLELPPSREIDFAIELEPDTTPISSAHYRMV</sequence>
<evidence type="ECO:0000313" key="3">
    <source>
        <dbReference type="EMBL" id="TYK28254.1"/>
    </source>
</evidence>
<evidence type="ECO:0000256" key="1">
    <source>
        <dbReference type="SAM" id="MobiDB-lite"/>
    </source>
</evidence>
<evidence type="ECO:0000313" key="4">
    <source>
        <dbReference type="Proteomes" id="UP000321393"/>
    </source>
</evidence>
<gene>
    <name evidence="3" type="ORF">E5676_scaffold600G00550</name>
    <name evidence="2" type="ORF">E6C27_scaffold61G00530</name>
</gene>
<reference evidence="4 5" key="1">
    <citation type="submission" date="2019-08" db="EMBL/GenBank/DDBJ databases">
        <title>Draft genome sequences of two oriental melons (Cucumis melo L. var makuwa).</title>
        <authorList>
            <person name="Kwon S.-Y."/>
        </authorList>
    </citation>
    <scope>NUCLEOTIDE SEQUENCE [LARGE SCALE GENOMIC DNA]</scope>
    <source>
        <strain evidence="5">cv. Chang Bougi</strain>
        <strain evidence="4">cv. SW 3</strain>
        <tissue evidence="3">Leaf</tissue>
    </source>
</reference>
<dbReference type="EMBL" id="SSTE01012822">
    <property type="protein sequence ID" value="KAA0048457.1"/>
    <property type="molecule type" value="Genomic_DNA"/>
</dbReference>
<comment type="caution">
    <text evidence="3">The sequence shown here is derived from an EMBL/GenBank/DDBJ whole genome shotgun (WGS) entry which is preliminary data.</text>
</comment>
<keyword evidence="3" id="KW-0378">Hydrolase</keyword>